<protein>
    <recommendedName>
        <fullName evidence="12">Cytochrome b-c1 complex subunit 9</fullName>
    </recommendedName>
    <alternativeName>
        <fullName evidence="13">Complex III subunit X</fullName>
    </alternativeName>
    <alternativeName>
        <fullName evidence="14">Cytochrome c1 non-heme 7 kDa protein</fullName>
    </alternativeName>
    <alternativeName>
        <fullName evidence="15">Ubiquinol-cytochrome c reductase complex 7.2 kDa protein</fullName>
    </alternativeName>
</protein>
<dbReference type="InterPro" id="IPR008027">
    <property type="entry name" value="QCR9"/>
</dbReference>
<keyword evidence="7" id="KW-0249">Electron transport</keyword>
<evidence type="ECO:0000256" key="1">
    <source>
        <dbReference type="ARBA" id="ARBA00004434"/>
    </source>
</evidence>
<evidence type="ECO:0000256" key="11">
    <source>
        <dbReference type="ARBA" id="ARBA00064262"/>
    </source>
</evidence>
<dbReference type="GO" id="GO:0045275">
    <property type="term" value="C:respiratory chain complex III"/>
    <property type="evidence" value="ECO:0007669"/>
    <property type="project" value="InterPro"/>
</dbReference>
<evidence type="ECO:0000256" key="6">
    <source>
        <dbReference type="ARBA" id="ARBA00022792"/>
    </source>
</evidence>
<evidence type="ECO:0000256" key="15">
    <source>
        <dbReference type="ARBA" id="ARBA00082249"/>
    </source>
</evidence>
<evidence type="ECO:0000256" key="10">
    <source>
        <dbReference type="ARBA" id="ARBA00023136"/>
    </source>
</evidence>
<comment type="subcellular location">
    <subcellularLocation>
        <location evidence="1">Mitochondrion inner membrane</location>
        <topology evidence="1">Single-pass membrane protein</topology>
    </subcellularLocation>
</comment>
<feature type="transmembrane region" description="Helical" evidence="16">
    <location>
        <begin position="12"/>
        <end position="33"/>
    </location>
</feature>
<dbReference type="Pfam" id="PF05365">
    <property type="entry name" value="UCR_UQCRX_QCR9"/>
    <property type="match status" value="1"/>
</dbReference>
<evidence type="ECO:0000313" key="17">
    <source>
        <dbReference type="EMBL" id="KAG9339597.1"/>
    </source>
</evidence>
<reference evidence="17" key="1">
    <citation type="thesis" date="2021" institute="BYU ScholarsArchive" country="Provo, UT, USA">
        <title>Applications of and Algorithms for Genome Assembly and Genomic Analyses with an Emphasis on Marine Teleosts.</title>
        <authorList>
            <person name="Pickett B.D."/>
        </authorList>
    </citation>
    <scope>NUCLEOTIDE SEQUENCE</scope>
    <source>
        <strain evidence="17">HI-2016</strain>
    </source>
</reference>
<keyword evidence="5 16" id="KW-0812">Transmembrane</keyword>
<keyword evidence="4" id="KW-0679">Respiratory chain</keyword>
<evidence type="ECO:0000256" key="3">
    <source>
        <dbReference type="ARBA" id="ARBA00022448"/>
    </source>
</evidence>
<evidence type="ECO:0000256" key="16">
    <source>
        <dbReference type="SAM" id="Phobius"/>
    </source>
</evidence>
<keyword evidence="18" id="KW-1185">Reference proteome</keyword>
<keyword evidence="3" id="KW-0813">Transport</keyword>
<comment type="similarity">
    <text evidence="2">Belongs to the UQCR10/QCR9 family.</text>
</comment>
<evidence type="ECO:0000256" key="5">
    <source>
        <dbReference type="ARBA" id="ARBA00022692"/>
    </source>
</evidence>
<dbReference type="EMBL" id="JAFBMS010000052">
    <property type="protein sequence ID" value="KAG9339597.1"/>
    <property type="molecule type" value="Genomic_DNA"/>
</dbReference>
<evidence type="ECO:0000313" key="18">
    <source>
        <dbReference type="Proteomes" id="UP000824540"/>
    </source>
</evidence>
<dbReference type="GO" id="GO:0005743">
    <property type="term" value="C:mitochondrial inner membrane"/>
    <property type="evidence" value="ECO:0007669"/>
    <property type="project" value="UniProtKB-SubCell"/>
</dbReference>
<dbReference type="PANTHER" id="PTHR12980">
    <property type="entry name" value="UBIQUINOL-CYTOCHROME C REDUCTASE COMPLEX, SUBUNIT X"/>
    <property type="match status" value="1"/>
</dbReference>
<dbReference type="FunFam" id="1.20.5.260:FF:000001">
    <property type="entry name" value="Cytochrome b-c1 complex subunit 9"/>
    <property type="match status" value="1"/>
</dbReference>
<dbReference type="Proteomes" id="UP000824540">
    <property type="component" value="Unassembled WGS sequence"/>
</dbReference>
<evidence type="ECO:0000256" key="8">
    <source>
        <dbReference type="ARBA" id="ARBA00022989"/>
    </source>
</evidence>
<keyword evidence="6" id="KW-0999">Mitochondrion inner membrane</keyword>
<keyword evidence="8 16" id="KW-1133">Transmembrane helix</keyword>
<organism evidence="17 18">
    <name type="scientific">Albula glossodonta</name>
    <name type="common">roundjaw bonefish</name>
    <dbReference type="NCBI Taxonomy" id="121402"/>
    <lineage>
        <taxon>Eukaryota</taxon>
        <taxon>Metazoa</taxon>
        <taxon>Chordata</taxon>
        <taxon>Craniata</taxon>
        <taxon>Vertebrata</taxon>
        <taxon>Euteleostomi</taxon>
        <taxon>Actinopterygii</taxon>
        <taxon>Neopterygii</taxon>
        <taxon>Teleostei</taxon>
        <taxon>Albuliformes</taxon>
        <taxon>Albulidae</taxon>
        <taxon>Albula</taxon>
    </lineage>
</organism>
<evidence type="ECO:0000256" key="9">
    <source>
        <dbReference type="ARBA" id="ARBA00023128"/>
    </source>
</evidence>
<dbReference type="OrthoDB" id="44067at2759"/>
<evidence type="ECO:0000256" key="4">
    <source>
        <dbReference type="ARBA" id="ARBA00022660"/>
    </source>
</evidence>
<comment type="caution">
    <text evidence="17">The sequence shown here is derived from an EMBL/GenBank/DDBJ whole genome shotgun (WGS) entry which is preliminary data.</text>
</comment>
<evidence type="ECO:0000256" key="2">
    <source>
        <dbReference type="ARBA" id="ARBA00007856"/>
    </source>
</evidence>
<keyword evidence="9" id="KW-0496">Mitochondrion</keyword>
<evidence type="ECO:0000256" key="13">
    <source>
        <dbReference type="ARBA" id="ARBA00076299"/>
    </source>
</evidence>
<evidence type="ECO:0000256" key="12">
    <source>
        <dbReference type="ARBA" id="ARBA00068509"/>
    </source>
</evidence>
<gene>
    <name evidence="17" type="ORF">JZ751_023488</name>
</gene>
<keyword evidence="10 16" id="KW-0472">Membrane</keyword>
<comment type="subunit">
    <text evidence="11">Component of the ubiquinol-cytochrome c oxidoreductase (cytochrome b-c1 complex, complex III, CIII), a multisubunit enzyme composed of 11 subunits. The complex is composed of 3 respiratory subunits cytochrome b, cytochrome c1 and Rieske protein UQCRFS1, 2 core protein subunits UQCRC1/QCR1 and UQCRC2/QCR2, and 6 low-molecular weight protein subunits UQCRH/QCR6, UQCRB/QCR7, UQCRQ/QCR8, UQCR10/QCR9, UQCR11/QCR10 and subunit 9, the cleavage product of Rieske protein UQCRFS1. The complex exists as an obligatory dimer and forms supercomplexes (SCs) in the inner mitochondrial membrane with NADH-ubiquinone oxidoreductase (complex I, CI) and cytochrome c oxidase (complex IV, CIV), resulting in different assemblies (supercomplex SCI(1)III(2)IV(1) and megacomplex MCI(2)III(2)IV(2)). Interacts with STMP1.</text>
</comment>
<accession>A0A8T2NTC6</accession>
<dbReference type="InterPro" id="IPR036656">
    <property type="entry name" value="QCR9_sf"/>
</dbReference>
<dbReference type="PANTHER" id="PTHR12980:SF0">
    <property type="entry name" value="CYTOCHROME B-C1 COMPLEX SUBUNIT 9"/>
    <property type="match status" value="1"/>
</dbReference>
<name>A0A8T2NTC6_9TELE</name>
<sequence length="147" mass="16334">MVAEGSGPRLLFNRAFALTITAMVAVFFGRTLFGHGNPIFDELNRGSFRRAAHPLYGSKMGIDGAVYKLLFRRTSAFTISIMVGAVFFERMFDQTGNAIFEELNRGAEGRAKVRRMQARVLAELAEVELECEFAAHGSEGEEGRQHL</sequence>
<dbReference type="Gene3D" id="1.20.5.260">
    <property type="entry name" value="Cytochrome b-c1 complex subunit 9"/>
    <property type="match status" value="1"/>
</dbReference>
<dbReference type="SUPFAM" id="SSF81514">
    <property type="entry name" value="Subunit X (non-heme 7 kDa protein) of cytochrome bc1 complex (Ubiquinol-cytochrome c reductase)"/>
    <property type="match status" value="1"/>
</dbReference>
<evidence type="ECO:0000256" key="7">
    <source>
        <dbReference type="ARBA" id="ARBA00022982"/>
    </source>
</evidence>
<proteinExistence type="inferred from homology"/>
<evidence type="ECO:0000256" key="14">
    <source>
        <dbReference type="ARBA" id="ARBA00077752"/>
    </source>
</evidence>
<dbReference type="GO" id="GO:0006122">
    <property type="term" value="P:mitochondrial electron transport, ubiquinol to cytochrome c"/>
    <property type="evidence" value="ECO:0007669"/>
    <property type="project" value="InterPro"/>
</dbReference>
<feature type="transmembrane region" description="Helical" evidence="16">
    <location>
        <begin position="70"/>
        <end position="88"/>
    </location>
</feature>
<dbReference type="AlphaFoldDB" id="A0A8T2NTC6"/>